<feature type="chain" id="PRO_5044795544" evidence="1">
    <location>
        <begin position="26"/>
        <end position="86"/>
    </location>
</feature>
<comment type="caution">
    <text evidence="2">The sequence shown here is derived from an EMBL/GenBank/DDBJ whole genome shotgun (WGS) entry which is preliminary data.</text>
</comment>
<evidence type="ECO:0000313" key="3">
    <source>
        <dbReference type="Proteomes" id="UP001519460"/>
    </source>
</evidence>
<reference evidence="2 3" key="1">
    <citation type="journal article" date="2023" name="Sci. Data">
        <title>Genome assembly of the Korean intertidal mud-creeper Batillaria attramentaria.</title>
        <authorList>
            <person name="Patra A.K."/>
            <person name="Ho P.T."/>
            <person name="Jun S."/>
            <person name="Lee S.J."/>
            <person name="Kim Y."/>
            <person name="Won Y.J."/>
        </authorList>
    </citation>
    <scope>NUCLEOTIDE SEQUENCE [LARGE SCALE GENOMIC DNA]</scope>
    <source>
        <strain evidence="2">Wonlab-2016</strain>
    </source>
</reference>
<organism evidence="2 3">
    <name type="scientific">Batillaria attramentaria</name>
    <dbReference type="NCBI Taxonomy" id="370345"/>
    <lineage>
        <taxon>Eukaryota</taxon>
        <taxon>Metazoa</taxon>
        <taxon>Spiralia</taxon>
        <taxon>Lophotrochozoa</taxon>
        <taxon>Mollusca</taxon>
        <taxon>Gastropoda</taxon>
        <taxon>Caenogastropoda</taxon>
        <taxon>Sorbeoconcha</taxon>
        <taxon>Cerithioidea</taxon>
        <taxon>Batillariidae</taxon>
        <taxon>Batillaria</taxon>
    </lineage>
</organism>
<evidence type="ECO:0000313" key="2">
    <source>
        <dbReference type="EMBL" id="KAK7481387.1"/>
    </source>
</evidence>
<name>A0ABD0K1W9_9CAEN</name>
<evidence type="ECO:0000256" key="1">
    <source>
        <dbReference type="SAM" id="SignalP"/>
    </source>
</evidence>
<gene>
    <name evidence="2" type="ORF">BaRGS_00027343</name>
</gene>
<protein>
    <submittedName>
        <fullName evidence="2">Uncharacterized protein</fullName>
    </submittedName>
</protein>
<keyword evidence="1" id="KW-0732">Signal</keyword>
<sequence length="86" mass="9744">MNIAPIVVFCLLIVGACITASDTYAGYDEELRREEHYIKWQGKMNLAGTKSSEQTFNASDFELNLPLWRKYGKLLLTENLYCCSGS</sequence>
<dbReference type="Proteomes" id="UP001519460">
    <property type="component" value="Unassembled WGS sequence"/>
</dbReference>
<accession>A0ABD0K1W9</accession>
<proteinExistence type="predicted"/>
<feature type="signal peptide" evidence="1">
    <location>
        <begin position="1"/>
        <end position="25"/>
    </location>
</feature>
<dbReference type="AlphaFoldDB" id="A0ABD0K1W9"/>
<dbReference type="EMBL" id="JACVVK020000263">
    <property type="protein sequence ID" value="KAK7481387.1"/>
    <property type="molecule type" value="Genomic_DNA"/>
</dbReference>
<keyword evidence="3" id="KW-1185">Reference proteome</keyword>